<feature type="region of interest" description="Disordered" evidence="1">
    <location>
        <begin position="200"/>
        <end position="225"/>
    </location>
</feature>
<feature type="compositionally biased region" description="Polar residues" evidence="1">
    <location>
        <begin position="54"/>
        <end position="63"/>
    </location>
</feature>
<feature type="region of interest" description="Disordered" evidence="1">
    <location>
        <begin position="42"/>
        <end position="72"/>
    </location>
</feature>
<dbReference type="OrthoDB" id="26681at2759"/>
<dbReference type="Proteomes" id="UP000272942">
    <property type="component" value="Unassembled WGS sequence"/>
</dbReference>
<evidence type="ECO:0000259" key="2">
    <source>
        <dbReference type="Pfam" id="PF15787"/>
    </source>
</evidence>
<dbReference type="Pfam" id="PF15787">
    <property type="entry name" value="DUF4704"/>
    <property type="match status" value="1"/>
</dbReference>
<name>A0A183BA30_9TREM</name>
<protein>
    <submittedName>
        <fullName evidence="5">DUF4704 domain-containing protein</fullName>
    </submittedName>
</protein>
<dbReference type="WBParaSite" id="ECPE_0001610601-mRNA-1">
    <property type="protein sequence ID" value="ECPE_0001610601-mRNA-1"/>
    <property type="gene ID" value="ECPE_0001610601"/>
</dbReference>
<feature type="compositionally biased region" description="Polar residues" evidence="1">
    <location>
        <begin position="98"/>
        <end position="109"/>
    </location>
</feature>
<proteinExistence type="predicted"/>
<feature type="compositionally biased region" description="Low complexity" evidence="1">
    <location>
        <begin position="42"/>
        <end position="53"/>
    </location>
</feature>
<organism evidence="5">
    <name type="scientific">Echinostoma caproni</name>
    <dbReference type="NCBI Taxonomy" id="27848"/>
    <lineage>
        <taxon>Eukaryota</taxon>
        <taxon>Metazoa</taxon>
        <taxon>Spiralia</taxon>
        <taxon>Lophotrochozoa</taxon>
        <taxon>Platyhelminthes</taxon>
        <taxon>Trematoda</taxon>
        <taxon>Digenea</taxon>
        <taxon>Plagiorchiida</taxon>
        <taxon>Echinostomata</taxon>
        <taxon>Echinostomatoidea</taxon>
        <taxon>Echinostomatidae</taxon>
        <taxon>Echinostoma</taxon>
    </lineage>
</organism>
<sequence length="415" mass="45213">MRLFRTLLFHAVRYEREGWRVWIDTLALLHMWLEKCDHFNATSSPGSSRTTPSVHSRQSNTRSSVEDIGVDLTEPDARRMIQSELSPGNHITDIAPSEATSPPNGSKVSSVEPPVPTDSGGSMTRDSMTQASVSGADQTMAVQSPARRSRGTLFLRDFRWSMLHQLLLDDLLCSIEEDLGIVSLRSSTDKPGLFYPVRGESTGITLSPPSAPSKDDGTGQNASSPETRAFTLFEDSSNATFAINLIHFLSDCTDMLVSASGGLLPLLAAASTATFLTPICPDRLEPNLEALNQLNITLNLATYPSAPLPTAKLSPNPESQGDIGTFETVEGMTMSDALSLTLRIAYLLDLCILHVDLHTIEKQRSMASGALVRQFARLCEFPTENSSLYSVRLIGSRLAPSHLLPADYFTKCLLI</sequence>
<accession>A0A183BA30</accession>
<gene>
    <name evidence="3" type="ORF">ECPE_LOCUS16065</name>
</gene>
<evidence type="ECO:0000313" key="5">
    <source>
        <dbReference type="WBParaSite" id="ECPE_0001610601-mRNA-1"/>
    </source>
</evidence>
<evidence type="ECO:0000256" key="1">
    <source>
        <dbReference type="SAM" id="MobiDB-lite"/>
    </source>
</evidence>
<evidence type="ECO:0000313" key="3">
    <source>
        <dbReference type="EMBL" id="VDP93337.1"/>
    </source>
</evidence>
<dbReference type="AlphaFoldDB" id="A0A183BA30"/>
<feature type="region of interest" description="Disordered" evidence="1">
    <location>
        <begin position="84"/>
        <end position="127"/>
    </location>
</feature>
<reference evidence="5" key="1">
    <citation type="submission" date="2016-06" db="UniProtKB">
        <authorList>
            <consortium name="WormBaseParasite"/>
        </authorList>
    </citation>
    <scope>IDENTIFICATION</scope>
</reference>
<reference evidence="3 4" key="2">
    <citation type="submission" date="2018-11" db="EMBL/GenBank/DDBJ databases">
        <authorList>
            <consortium name="Pathogen Informatics"/>
        </authorList>
    </citation>
    <scope>NUCLEOTIDE SEQUENCE [LARGE SCALE GENOMIC DNA]</scope>
    <source>
        <strain evidence="3 4">Egypt</strain>
    </source>
</reference>
<dbReference type="EMBL" id="UZAN01062827">
    <property type="protein sequence ID" value="VDP93337.1"/>
    <property type="molecule type" value="Genomic_DNA"/>
</dbReference>
<evidence type="ECO:0000313" key="4">
    <source>
        <dbReference type="Proteomes" id="UP000272942"/>
    </source>
</evidence>
<dbReference type="InterPro" id="IPR031570">
    <property type="entry name" value="NBEA/BDCP_DUF4704"/>
</dbReference>
<keyword evidence="4" id="KW-1185">Reference proteome</keyword>
<feature type="domain" description="DUF4704" evidence="2">
    <location>
        <begin position="2"/>
        <end position="31"/>
    </location>
</feature>